<keyword evidence="2" id="KW-0812">Transmembrane</keyword>
<keyword evidence="2" id="KW-0472">Membrane</keyword>
<evidence type="ECO:0000256" key="1">
    <source>
        <dbReference type="SAM" id="MobiDB-lite"/>
    </source>
</evidence>
<dbReference type="EMBL" id="DSOV01000018">
    <property type="protein sequence ID" value="HEN41784.1"/>
    <property type="molecule type" value="Genomic_DNA"/>
</dbReference>
<keyword evidence="2" id="KW-1133">Transmembrane helix</keyword>
<gene>
    <name evidence="3" type="ORF">ENQ87_05300</name>
</gene>
<feature type="transmembrane region" description="Helical" evidence="2">
    <location>
        <begin position="6"/>
        <end position="25"/>
    </location>
</feature>
<feature type="compositionally biased region" description="Basic and acidic residues" evidence="1">
    <location>
        <begin position="30"/>
        <end position="43"/>
    </location>
</feature>
<feature type="region of interest" description="Disordered" evidence="1">
    <location>
        <begin position="30"/>
        <end position="79"/>
    </location>
</feature>
<proteinExistence type="predicted"/>
<evidence type="ECO:0000313" key="3">
    <source>
        <dbReference type="EMBL" id="HEN41784.1"/>
    </source>
</evidence>
<organism evidence="3">
    <name type="scientific">Geobacter metallireducens</name>
    <dbReference type="NCBI Taxonomy" id="28232"/>
    <lineage>
        <taxon>Bacteria</taxon>
        <taxon>Pseudomonadati</taxon>
        <taxon>Thermodesulfobacteriota</taxon>
        <taxon>Desulfuromonadia</taxon>
        <taxon>Geobacterales</taxon>
        <taxon>Geobacteraceae</taxon>
        <taxon>Geobacter</taxon>
    </lineage>
</organism>
<reference evidence="3" key="1">
    <citation type="journal article" date="2020" name="mSystems">
        <title>Genome- and Community-Level Interaction Insights into Carbon Utilization and Element Cycling Functions of Hydrothermarchaeota in Hydrothermal Sediment.</title>
        <authorList>
            <person name="Zhou Z."/>
            <person name="Liu Y."/>
            <person name="Xu W."/>
            <person name="Pan J."/>
            <person name="Luo Z.H."/>
            <person name="Li M."/>
        </authorList>
    </citation>
    <scope>NUCLEOTIDE SEQUENCE [LARGE SCALE GENOMIC DNA]</scope>
    <source>
        <strain evidence="3">SpSt-349</strain>
    </source>
</reference>
<protein>
    <submittedName>
        <fullName evidence="3">Uncharacterized protein</fullName>
    </submittedName>
</protein>
<comment type="caution">
    <text evidence="3">The sequence shown here is derived from an EMBL/GenBank/DDBJ whole genome shotgun (WGS) entry which is preliminary data.</text>
</comment>
<evidence type="ECO:0000256" key="2">
    <source>
        <dbReference type="SAM" id="Phobius"/>
    </source>
</evidence>
<dbReference type="AlphaFoldDB" id="A0A831XDS3"/>
<name>A0A831XDS3_GEOME</name>
<sequence>MVIPDKVGMVMGAGFLVIFVLSIVFRDKNGGPPDYDHKGENYRDWGTSTTESDNTDCTSGSGSGSCGGDGGGSDGSSSD</sequence>
<feature type="compositionally biased region" description="Gly residues" evidence="1">
    <location>
        <begin position="61"/>
        <end position="79"/>
    </location>
</feature>
<accession>A0A831XDS3</accession>